<accession>A0A418NQG0</accession>
<sequence>MLNRCLQLGRDNQKGFGKSFSTQKVPTMPQYLLEFDDDDLGQRKRLEFTAENPAAALSLLKDEGAFRHVKLWEGDRLLGNVMRDGQGVWHLDETSLG</sequence>
<reference evidence="1 2" key="1">
    <citation type="submission" date="2018-08" db="EMBL/GenBank/DDBJ databases">
        <title>Erythrobacter zhengii sp.nov., a bacterium isolated from deep-sea sediment.</title>
        <authorList>
            <person name="Fang C."/>
            <person name="Wu Y.-H."/>
            <person name="Sun C."/>
            <person name="Wang H."/>
            <person name="Cheng H."/>
            <person name="Meng F.-X."/>
            <person name="Wang C.-S."/>
            <person name="Xu X.-W."/>
        </authorList>
    </citation>
    <scope>NUCLEOTIDE SEQUENCE [LARGE SCALE GENOMIC DNA]</scope>
    <source>
        <strain evidence="1 2">V18</strain>
    </source>
</reference>
<protein>
    <submittedName>
        <fullName evidence="1">Uncharacterized protein</fullName>
    </submittedName>
</protein>
<dbReference type="OrthoDB" id="7451373at2"/>
<evidence type="ECO:0000313" key="1">
    <source>
        <dbReference type="EMBL" id="RIV84609.1"/>
    </source>
</evidence>
<dbReference type="RefSeq" id="WP_119587501.1">
    <property type="nucleotide sequence ID" value="NZ_QXFL01000006.1"/>
</dbReference>
<proteinExistence type="predicted"/>
<dbReference type="AlphaFoldDB" id="A0A418NQG0"/>
<name>A0A418NQG0_9SPHN</name>
<dbReference type="Proteomes" id="UP000286576">
    <property type="component" value="Unassembled WGS sequence"/>
</dbReference>
<comment type="caution">
    <text evidence="1">The sequence shown here is derived from an EMBL/GenBank/DDBJ whole genome shotgun (WGS) entry which is preliminary data.</text>
</comment>
<evidence type="ECO:0000313" key="2">
    <source>
        <dbReference type="Proteomes" id="UP000286576"/>
    </source>
</evidence>
<organism evidence="1 2">
    <name type="scientific">Aurantiacibacter zhengii</name>
    <dbReference type="NCBI Taxonomy" id="2307003"/>
    <lineage>
        <taxon>Bacteria</taxon>
        <taxon>Pseudomonadati</taxon>
        <taxon>Pseudomonadota</taxon>
        <taxon>Alphaproteobacteria</taxon>
        <taxon>Sphingomonadales</taxon>
        <taxon>Erythrobacteraceae</taxon>
        <taxon>Aurantiacibacter</taxon>
    </lineage>
</organism>
<dbReference type="EMBL" id="QXFL01000006">
    <property type="protein sequence ID" value="RIV84609.1"/>
    <property type="molecule type" value="Genomic_DNA"/>
</dbReference>
<gene>
    <name evidence="1" type="ORF">D2V07_13575</name>
</gene>
<keyword evidence="2" id="KW-1185">Reference proteome</keyword>